<keyword evidence="3" id="KW-1185">Reference proteome</keyword>
<name>A0A2S5TIE4_9GAMM</name>
<dbReference type="PANTHER" id="PTHR43194:SF2">
    <property type="entry name" value="PEROXISOMAL MEMBRANE PROTEIN LPX1"/>
    <property type="match status" value="1"/>
</dbReference>
<evidence type="ECO:0000313" key="2">
    <source>
        <dbReference type="EMBL" id="PPE74735.1"/>
    </source>
</evidence>
<sequence>MRKDPMDITSAAKDYGSLALTEDRRPGQPTWRGRRAPGPEPTLHFLHGNGFCGGVYWPFLRGFLPRHGLFCSDIEGHGASEAPAAFSGVAAVLERARAVIAAQGLDRGPLVGIGHSFGGALTLRLAAEHPGLFRAVVLLDPIVMPGPMWAAVRLGSFVGRHPMAAGARRRRERWPSRAEALARLQGRGIYAGWTAEAMQAFVDHALRPSGQGEEVELACPREIEAQIFEQPVWPWRAFRRLQCPALFVSGQSSYGFFPWARRVTQRLAPRVEFLTLPGGHCFMQEDPAGTHAVVADFLRRQGL</sequence>
<dbReference type="AlphaFoldDB" id="A0A2S5TIE4"/>
<comment type="caution">
    <text evidence="2">The sequence shown here is derived from an EMBL/GenBank/DDBJ whole genome shotgun (WGS) entry which is preliminary data.</text>
</comment>
<feature type="domain" description="AB hydrolase-1" evidence="1">
    <location>
        <begin position="45"/>
        <end position="290"/>
    </location>
</feature>
<reference evidence="2 3" key="1">
    <citation type="submission" date="2018-02" db="EMBL/GenBank/DDBJ databases">
        <title>Genome sequencing of Solimonas sp. HR-BB.</title>
        <authorList>
            <person name="Lee Y."/>
            <person name="Jeon C.O."/>
        </authorList>
    </citation>
    <scope>NUCLEOTIDE SEQUENCE [LARGE SCALE GENOMIC DNA]</scope>
    <source>
        <strain evidence="2 3">HR-BB</strain>
    </source>
</reference>
<dbReference type="PRINTS" id="PR00111">
    <property type="entry name" value="ABHYDROLASE"/>
</dbReference>
<dbReference type="Proteomes" id="UP000238220">
    <property type="component" value="Unassembled WGS sequence"/>
</dbReference>
<evidence type="ECO:0000313" key="3">
    <source>
        <dbReference type="Proteomes" id="UP000238220"/>
    </source>
</evidence>
<keyword evidence="2" id="KW-0378">Hydrolase</keyword>
<dbReference type="PANTHER" id="PTHR43194">
    <property type="entry name" value="HYDROLASE ALPHA/BETA FOLD FAMILY"/>
    <property type="match status" value="1"/>
</dbReference>
<dbReference type="InterPro" id="IPR050228">
    <property type="entry name" value="Carboxylesterase_BioH"/>
</dbReference>
<dbReference type="EMBL" id="PSNW01000003">
    <property type="protein sequence ID" value="PPE74735.1"/>
    <property type="molecule type" value="Genomic_DNA"/>
</dbReference>
<accession>A0A2S5TIE4</accession>
<organism evidence="2 3">
    <name type="scientific">Solimonas fluminis</name>
    <dbReference type="NCBI Taxonomy" id="2086571"/>
    <lineage>
        <taxon>Bacteria</taxon>
        <taxon>Pseudomonadati</taxon>
        <taxon>Pseudomonadota</taxon>
        <taxon>Gammaproteobacteria</taxon>
        <taxon>Nevskiales</taxon>
        <taxon>Nevskiaceae</taxon>
        <taxon>Solimonas</taxon>
    </lineage>
</organism>
<protein>
    <submittedName>
        <fullName evidence="2">Alpha/beta hydrolase</fullName>
    </submittedName>
</protein>
<dbReference type="Pfam" id="PF12697">
    <property type="entry name" value="Abhydrolase_6"/>
    <property type="match status" value="1"/>
</dbReference>
<dbReference type="InterPro" id="IPR029058">
    <property type="entry name" value="AB_hydrolase_fold"/>
</dbReference>
<proteinExistence type="predicted"/>
<evidence type="ECO:0000259" key="1">
    <source>
        <dbReference type="Pfam" id="PF12697"/>
    </source>
</evidence>
<gene>
    <name evidence="2" type="ORF">C3942_08240</name>
</gene>
<dbReference type="InterPro" id="IPR000073">
    <property type="entry name" value="AB_hydrolase_1"/>
</dbReference>
<dbReference type="SUPFAM" id="SSF53474">
    <property type="entry name" value="alpha/beta-Hydrolases"/>
    <property type="match status" value="1"/>
</dbReference>
<dbReference type="Gene3D" id="3.40.50.1820">
    <property type="entry name" value="alpha/beta hydrolase"/>
    <property type="match status" value="1"/>
</dbReference>
<dbReference type="OrthoDB" id="5729753at2"/>
<dbReference type="GO" id="GO:0016787">
    <property type="term" value="F:hydrolase activity"/>
    <property type="evidence" value="ECO:0007669"/>
    <property type="project" value="UniProtKB-KW"/>
</dbReference>